<evidence type="ECO:0000256" key="2">
    <source>
        <dbReference type="SAM" id="SignalP"/>
    </source>
</evidence>
<accession>A0ABD1I7U1</accession>
<evidence type="ECO:0000313" key="3">
    <source>
        <dbReference type="EMBL" id="KAL1564756.1"/>
    </source>
</evidence>
<feature type="chain" id="PRO_5044816722" evidence="2">
    <location>
        <begin position="29"/>
        <end position="78"/>
    </location>
</feature>
<comment type="caution">
    <text evidence="3">The sequence shown here is derived from an EMBL/GenBank/DDBJ whole genome shotgun (WGS) entry which is preliminary data.</text>
</comment>
<reference evidence="3 4" key="1">
    <citation type="submission" date="2024-06" db="EMBL/GenBank/DDBJ databases">
        <title>A chromosome level genome sequence of Diviner's sage (Salvia divinorum).</title>
        <authorList>
            <person name="Ford S.A."/>
            <person name="Ro D.-K."/>
            <person name="Ness R.W."/>
            <person name="Phillips M.A."/>
        </authorList>
    </citation>
    <scope>NUCLEOTIDE SEQUENCE [LARGE SCALE GENOMIC DNA]</scope>
    <source>
        <strain evidence="3">SAF-2024a</strain>
        <tissue evidence="3">Leaf</tissue>
    </source>
</reference>
<sequence>MKSNLSVVASLLLALVLILHSNVQGARAGRSLLERERAPTSATQSLKGLDVKQKIPYKKEKSSFRRVPPSRSNPTQNK</sequence>
<organism evidence="3 4">
    <name type="scientific">Salvia divinorum</name>
    <name type="common">Maria pastora</name>
    <name type="synonym">Diviner's sage</name>
    <dbReference type="NCBI Taxonomy" id="28513"/>
    <lineage>
        <taxon>Eukaryota</taxon>
        <taxon>Viridiplantae</taxon>
        <taxon>Streptophyta</taxon>
        <taxon>Embryophyta</taxon>
        <taxon>Tracheophyta</taxon>
        <taxon>Spermatophyta</taxon>
        <taxon>Magnoliopsida</taxon>
        <taxon>eudicotyledons</taxon>
        <taxon>Gunneridae</taxon>
        <taxon>Pentapetalae</taxon>
        <taxon>asterids</taxon>
        <taxon>lamiids</taxon>
        <taxon>Lamiales</taxon>
        <taxon>Lamiaceae</taxon>
        <taxon>Nepetoideae</taxon>
        <taxon>Mentheae</taxon>
        <taxon>Salviinae</taxon>
        <taxon>Salvia</taxon>
        <taxon>Salvia subgen. Calosphace</taxon>
    </lineage>
</organism>
<protein>
    <submittedName>
        <fullName evidence="3">Uncharacterized protein</fullName>
    </submittedName>
</protein>
<dbReference type="AlphaFoldDB" id="A0ABD1I7U1"/>
<keyword evidence="4" id="KW-1185">Reference proteome</keyword>
<gene>
    <name evidence="3" type="ORF">AAHA92_07058</name>
</gene>
<evidence type="ECO:0000256" key="1">
    <source>
        <dbReference type="SAM" id="MobiDB-lite"/>
    </source>
</evidence>
<proteinExistence type="predicted"/>
<name>A0ABD1I7U1_SALDI</name>
<dbReference type="Proteomes" id="UP001567538">
    <property type="component" value="Unassembled WGS sequence"/>
</dbReference>
<feature type="region of interest" description="Disordered" evidence="1">
    <location>
        <begin position="57"/>
        <end position="78"/>
    </location>
</feature>
<dbReference type="EMBL" id="JBEAFC010000003">
    <property type="protein sequence ID" value="KAL1564756.1"/>
    <property type="molecule type" value="Genomic_DNA"/>
</dbReference>
<evidence type="ECO:0000313" key="4">
    <source>
        <dbReference type="Proteomes" id="UP001567538"/>
    </source>
</evidence>
<feature type="signal peptide" evidence="2">
    <location>
        <begin position="1"/>
        <end position="28"/>
    </location>
</feature>
<keyword evidence="2" id="KW-0732">Signal</keyword>